<evidence type="ECO:0000256" key="1">
    <source>
        <dbReference type="SAM" id="MobiDB-lite"/>
    </source>
</evidence>
<comment type="caution">
    <text evidence="2">The sequence shown here is derived from an EMBL/GenBank/DDBJ whole genome shotgun (WGS) entry which is preliminary data.</text>
</comment>
<feature type="compositionally biased region" description="Polar residues" evidence="1">
    <location>
        <begin position="1181"/>
        <end position="1194"/>
    </location>
</feature>
<feature type="region of interest" description="Disordered" evidence="1">
    <location>
        <begin position="1169"/>
        <end position="1203"/>
    </location>
</feature>
<evidence type="ECO:0000313" key="2">
    <source>
        <dbReference type="EMBL" id="KAF3225455.1"/>
    </source>
</evidence>
<dbReference type="Proteomes" id="UP000472727">
    <property type="component" value="Unassembled WGS sequence"/>
</dbReference>
<accession>A0A7C8QSX3</accession>
<dbReference type="AlphaFoldDB" id="A0A7C8QSX3"/>
<proteinExistence type="predicted"/>
<dbReference type="EMBL" id="WIWS01000015">
    <property type="protein sequence ID" value="KAF3225455.1"/>
    <property type="molecule type" value="Genomic_DNA"/>
</dbReference>
<feature type="compositionally biased region" description="Basic and acidic residues" evidence="1">
    <location>
        <begin position="144"/>
        <end position="158"/>
    </location>
</feature>
<feature type="region of interest" description="Disordered" evidence="1">
    <location>
        <begin position="189"/>
        <end position="215"/>
    </location>
</feature>
<feature type="region of interest" description="Disordered" evidence="1">
    <location>
        <begin position="652"/>
        <end position="672"/>
    </location>
</feature>
<evidence type="ECO:0000313" key="3">
    <source>
        <dbReference type="Proteomes" id="UP000472727"/>
    </source>
</evidence>
<protein>
    <submittedName>
        <fullName evidence="2">Uncharacterized protein</fullName>
    </submittedName>
</protein>
<sequence>MFLAYVGTQFTSFGSSVFSNTEDADILDLATGWGHNQNLEFSSSIKEIDLGAAIDEFLHQFSRYKSERRKLTEVQNLNVYLTLYGNSGFGYNYSDEENALDPICGRLAGQRVVLQEIVAISPRRGLADDPLNYNSLWNIGPNSRSREEQGQQQQDERQRCEVELDSLLEDRNRVAAAAEQKDQDYIEGQAIPKHKSEDEDEKARSEWQGSFHPPLTLTDEHRQYGQQDNLEEQLSITIATTFTTTNATTTTTDPTTSDTNITTAGLDTDDVETIYSDTSSFATSEKENYISELAAVLFHEIRELLRGDNSETTIWERISIALSELLKAFALKVGYNAPSQMHRDIMFFVHKNREGLWLGVLQSILRRSTLAAMLGVSLVYSSWKTRTWTWLLKWIFGMKNPNILLHIFNMGPLEDQFEENIFWGDTEEEYENGGDKIQGMDKNGQGAEEKSEYGYGSDGGDLYDITEEEDTKMGSTAIDRAIVYRDFILKTPAFEWLVGVLRREITLLTPAEPNYMEITKRSVIECLPSSHRISKNRSAEAFNTIFLTGWKPLTFFKEQEYELKPSEAIERAVTLIGSAEDAQALTCVEYLCQTWPSTGKYIIDLVKDVIDESEILHMSEIGQQLAWLCTALSPSPLETGVVAFIPLIKNSQPPNSREKGTTTPPTDPRGLAHANLNLPTFSFRLHFKTEEREQNGIPPNGQYWHNMFRNPVVVKEYPITWRLNLKTGLEIPLKMMAGLARSHYIQAFDGHIFIKGFSTLLIPTKRDDNITTWHLLYNRHGNRISYLDNTISHGDGLNISELRTSRHILGWCSEAGYYAGAADADYKIRPSHLPRTYERCLLYRAHISKARDIRDGALFALGRKDTPFHMSGNISERKLRHIHTKFVVLWDDQDKRGWLVNGTSALLHLLRRSLESDRTSDFGFRLCCKEENMLEAPVKYKGFSAIHVLLNQNNLKQHIYPEKDGYFCVRDRLEELYDTLDKALEHQNKIVEEENCLDIGEQRQIEGWDFNHLAAGQDNICSRVTEIPKAGAGWVDLSRSIRAVVLFGRGFGEIIKPLDPFFPCTRWAALPKGEYYLAATVRDLTEIMNANGGQETNPIKLTDDIVCHSPDEPFGKCECNGEGNSERHSHFAHTLLPSKLFRAQLTTNPVQLCHGGALIFGNDQESKQYLEDLDHPEANAPLTSPESETLSNDVDSGLGKSIS</sequence>
<feature type="region of interest" description="Disordered" evidence="1">
    <location>
        <begin position="138"/>
        <end position="158"/>
    </location>
</feature>
<feature type="region of interest" description="Disordered" evidence="1">
    <location>
        <begin position="437"/>
        <end position="459"/>
    </location>
</feature>
<reference evidence="2 3" key="1">
    <citation type="submission" date="2019-06" db="EMBL/GenBank/DDBJ databases">
        <authorList>
            <person name="Palmer J.M."/>
        </authorList>
    </citation>
    <scope>NUCLEOTIDE SEQUENCE [LARGE SCALE GENOMIC DNA]</scope>
    <source>
        <strain evidence="2 3">TWF106</strain>
    </source>
</reference>
<gene>
    <name evidence="2" type="ORF">TWF106_002591</name>
</gene>
<name>A0A7C8QSX3_ORBOL</name>
<feature type="compositionally biased region" description="Basic and acidic residues" evidence="1">
    <location>
        <begin position="194"/>
        <end position="205"/>
    </location>
</feature>
<organism evidence="2 3">
    <name type="scientific">Orbilia oligospora</name>
    <name type="common">Nematode-trapping fungus</name>
    <name type="synonym">Arthrobotrys oligospora</name>
    <dbReference type="NCBI Taxonomy" id="2813651"/>
    <lineage>
        <taxon>Eukaryota</taxon>
        <taxon>Fungi</taxon>
        <taxon>Dikarya</taxon>
        <taxon>Ascomycota</taxon>
        <taxon>Pezizomycotina</taxon>
        <taxon>Orbiliomycetes</taxon>
        <taxon>Orbiliales</taxon>
        <taxon>Orbiliaceae</taxon>
        <taxon>Orbilia</taxon>
    </lineage>
</organism>